<dbReference type="PROSITE" id="PS51257">
    <property type="entry name" value="PROKAR_LIPOPROTEIN"/>
    <property type="match status" value="1"/>
</dbReference>
<accession>A0A1M7BZ39</accession>
<keyword evidence="3" id="KW-1185">Reference proteome</keyword>
<gene>
    <name evidence="2" type="ORF">SAMN05444414_12225</name>
</gene>
<feature type="domain" description="VWFA" evidence="1">
    <location>
        <begin position="33"/>
        <end position="229"/>
    </location>
</feature>
<dbReference type="InterPro" id="IPR002035">
    <property type="entry name" value="VWF_A"/>
</dbReference>
<dbReference type="PROSITE" id="PS50234">
    <property type="entry name" value="VWFA"/>
    <property type="match status" value="1"/>
</dbReference>
<protein>
    <submittedName>
        <fullName evidence="2">Ca-activated chloride channel family protein</fullName>
    </submittedName>
</protein>
<name>A0A1M7BZ39_9RHOB</name>
<proteinExistence type="predicted"/>
<dbReference type="SMART" id="SM00327">
    <property type="entry name" value="VWA"/>
    <property type="match status" value="1"/>
</dbReference>
<dbReference type="STRING" id="1054996.SAMN05444414_12225"/>
<dbReference type="PANTHER" id="PTHR10579:SF43">
    <property type="entry name" value="ZINC FINGER (C3HC4-TYPE RING FINGER) FAMILY PROTEIN"/>
    <property type="match status" value="1"/>
</dbReference>
<dbReference type="CDD" id="cd00198">
    <property type="entry name" value="vWFA"/>
    <property type="match status" value="1"/>
</dbReference>
<evidence type="ECO:0000313" key="3">
    <source>
        <dbReference type="Proteomes" id="UP000184191"/>
    </source>
</evidence>
<evidence type="ECO:0000313" key="2">
    <source>
        <dbReference type="EMBL" id="SHL60302.1"/>
    </source>
</evidence>
<dbReference type="AlphaFoldDB" id="A0A1M7BZ39"/>
<dbReference type="Gene3D" id="3.40.50.410">
    <property type="entry name" value="von Willebrand factor, type A domain"/>
    <property type="match status" value="1"/>
</dbReference>
<dbReference type="PANTHER" id="PTHR10579">
    <property type="entry name" value="CALCIUM-ACTIVATED CHLORIDE CHANNEL REGULATOR"/>
    <property type="match status" value="1"/>
</dbReference>
<reference evidence="3" key="1">
    <citation type="submission" date="2016-11" db="EMBL/GenBank/DDBJ databases">
        <authorList>
            <person name="Varghese N."/>
            <person name="Submissions S."/>
        </authorList>
    </citation>
    <scope>NUCLEOTIDE SEQUENCE [LARGE SCALE GENOMIC DNA]</scope>
    <source>
        <strain evidence="3">DSM 29327</strain>
    </source>
</reference>
<dbReference type="InterPro" id="IPR051266">
    <property type="entry name" value="CLCR"/>
</dbReference>
<organism evidence="2 3">
    <name type="scientific">Roseovarius marisflavi</name>
    <dbReference type="NCBI Taxonomy" id="1054996"/>
    <lineage>
        <taxon>Bacteria</taxon>
        <taxon>Pseudomonadati</taxon>
        <taxon>Pseudomonadota</taxon>
        <taxon>Alphaproteobacteria</taxon>
        <taxon>Rhodobacterales</taxon>
        <taxon>Roseobacteraceae</taxon>
        <taxon>Roseovarius</taxon>
    </lineage>
</organism>
<dbReference type="RefSeq" id="WP_245813537.1">
    <property type="nucleotide sequence ID" value="NZ_FRBN01000022.1"/>
</dbReference>
<sequence>MSLRLISLPVLAACLGLVPMGPAPHAATGCATDAMLVFDGSASMAEIGFDTQAATRIMEARDAMRRAMPEIAPYRRVGLITYGPGPNDACDNIDLRFAPMSDAAARVVAEVEALRPGGLTPLAESVRAAAEVLEYRKHPGLVVLVTDGNETCGGRPCALGRELAAEARDITVHVIGFRVVVDFFSWDSPEADSYTQGKTVAKCLSDATGGIYVSTETVDELAAALRETLGCPLVGWNKAPGPALPRG</sequence>
<evidence type="ECO:0000259" key="1">
    <source>
        <dbReference type="PROSITE" id="PS50234"/>
    </source>
</evidence>
<dbReference type="Pfam" id="PF13519">
    <property type="entry name" value="VWA_2"/>
    <property type="match status" value="1"/>
</dbReference>
<dbReference type="InterPro" id="IPR036465">
    <property type="entry name" value="vWFA_dom_sf"/>
</dbReference>
<dbReference type="Proteomes" id="UP000184191">
    <property type="component" value="Unassembled WGS sequence"/>
</dbReference>
<dbReference type="SUPFAM" id="SSF53300">
    <property type="entry name" value="vWA-like"/>
    <property type="match status" value="1"/>
</dbReference>
<dbReference type="EMBL" id="FRBN01000022">
    <property type="protein sequence ID" value="SHL60302.1"/>
    <property type="molecule type" value="Genomic_DNA"/>
</dbReference>